<accession>A0A0R0LT24</accession>
<evidence type="ECO:0000313" key="1">
    <source>
        <dbReference type="EMBL" id="KRH92458.1"/>
    </source>
</evidence>
<proteinExistence type="predicted"/>
<sequence length="184" mass="21349">MQTPIEVQYTYEDKKYIINVKRTDLYLTVFLTDILGLNEVFLKKLKIGHLECQTVILNADNLPRSSNFVFNQLRDRQLQEIIGLTAGFYKKIIGLSKLEKILLFISKEIENGKNVIFLMNAFSGLENKEIEKLIFVLDELFEQYHIKFVLGSDRKFTDDVIILNGQNTINKNDNHSISNISKND</sequence>
<dbReference type="AlphaFoldDB" id="A0A0R0LT24"/>
<comment type="caution">
    <text evidence="1">The sequence shown here is derived from an EMBL/GenBank/DDBJ whole genome shotgun (WGS) entry which is preliminary data.</text>
</comment>
<gene>
    <name evidence="1" type="ORF">M153_5875000722</name>
</gene>
<dbReference type="Proteomes" id="UP000051530">
    <property type="component" value="Unassembled WGS sequence"/>
</dbReference>
<protein>
    <submittedName>
        <fullName evidence="1">Uncharacterized protein</fullName>
    </submittedName>
</protein>
<dbReference type="VEuPathDB" id="MicrosporidiaDB:M153_5875000722"/>
<name>A0A0R0LT24_9MICR</name>
<keyword evidence="2" id="KW-1185">Reference proteome</keyword>
<feature type="non-terminal residue" evidence="1">
    <location>
        <position position="184"/>
    </location>
</feature>
<dbReference type="EMBL" id="LGUB01000916">
    <property type="protein sequence ID" value="KRH92458.1"/>
    <property type="molecule type" value="Genomic_DNA"/>
</dbReference>
<organism evidence="1 2">
    <name type="scientific">Pseudoloma neurophilia</name>
    <dbReference type="NCBI Taxonomy" id="146866"/>
    <lineage>
        <taxon>Eukaryota</taxon>
        <taxon>Fungi</taxon>
        <taxon>Fungi incertae sedis</taxon>
        <taxon>Microsporidia</taxon>
        <taxon>Pseudoloma</taxon>
    </lineage>
</organism>
<evidence type="ECO:0000313" key="2">
    <source>
        <dbReference type="Proteomes" id="UP000051530"/>
    </source>
</evidence>
<reference evidence="1 2" key="1">
    <citation type="submission" date="2015-07" db="EMBL/GenBank/DDBJ databases">
        <title>The genome of Pseudoloma neurophilia, a relevant intracellular parasite of the zebrafish.</title>
        <authorList>
            <person name="Ndikumana S."/>
            <person name="Pelin A."/>
            <person name="Sanders J."/>
            <person name="Corradi N."/>
        </authorList>
    </citation>
    <scope>NUCLEOTIDE SEQUENCE [LARGE SCALE GENOMIC DNA]</scope>
    <source>
        <strain evidence="1 2">MK1</strain>
    </source>
</reference>